<dbReference type="Pfam" id="PF11694">
    <property type="entry name" value="DUF3290"/>
    <property type="match status" value="1"/>
</dbReference>
<feature type="transmembrane region" description="Helical" evidence="1">
    <location>
        <begin position="20"/>
        <end position="41"/>
    </location>
</feature>
<accession>A0ABY4PE41</accession>
<dbReference type="EMBL" id="CP093365">
    <property type="protein sequence ID" value="UQS83781.1"/>
    <property type="molecule type" value="Genomic_DNA"/>
</dbReference>
<keyword evidence="1" id="KW-1133">Transmembrane helix</keyword>
<dbReference type="RefSeq" id="WP_249512966.1">
    <property type="nucleotide sequence ID" value="NZ_CP093365.1"/>
</dbReference>
<organism evidence="2 3">
    <name type="scientific">Bombilactobacillus thymidiniphilus</name>
    <dbReference type="NCBI Taxonomy" id="2923363"/>
    <lineage>
        <taxon>Bacteria</taxon>
        <taxon>Bacillati</taxon>
        <taxon>Bacillota</taxon>
        <taxon>Bacilli</taxon>
        <taxon>Lactobacillales</taxon>
        <taxon>Lactobacillaceae</taxon>
        <taxon>Bombilactobacillus</taxon>
    </lineage>
</organism>
<dbReference type="Proteomes" id="UP000831947">
    <property type="component" value="Chromosome"/>
</dbReference>
<gene>
    <name evidence="2" type="ORF">MOO47_00835</name>
</gene>
<evidence type="ECO:0000313" key="2">
    <source>
        <dbReference type="EMBL" id="UQS83781.1"/>
    </source>
</evidence>
<reference evidence="2 3" key="1">
    <citation type="journal article" date="2022" name="Int. J. Syst. Evol. Microbiol.">
        <title>Apilactobacillus apisilvae sp. nov., Nicolia spurrieriana gen. nov. sp. nov., Bombilactobacillus folatiphilus sp. nov. and Bombilactobacillus thymidiniphilus sp. nov., four new lactic acid bacterial isolates from stingless bees Tetragonula carbonaria and Austroplebeia australis.</title>
        <authorList>
            <person name="Oliphant S.A."/>
            <person name="Watson-Haigh N.S."/>
            <person name="Sumby K.M."/>
            <person name="Gardner J."/>
            <person name="Groom S."/>
            <person name="Jiranek V."/>
        </authorList>
    </citation>
    <scope>NUCLEOTIDE SEQUENCE [LARGE SCALE GENOMIC DNA]</scope>
    <source>
        <strain evidence="2 3">SG4_A1</strain>
    </source>
</reference>
<evidence type="ECO:0000313" key="3">
    <source>
        <dbReference type="Proteomes" id="UP000831947"/>
    </source>
</evidence>
<evidence type="ECO:0000256" key="1">
    <source>
        <dbReference type="SAM" id="Phobius"/>
    </source>
</evidence>
<feature type="transmembrane region" description="Helical" evidence="1">
    <location>
        <begin position="48"/>
        <end position="67"/>
    </location>
</feature>
<dbReference type="InterPro" id="IPR021707">
    <property type="entry name" value="DUF3290"/>
</dbReference>
<keyword evidence="1" id="KW-0472">Membrane</keyword>
<sequence length="149" mass="17068">MTNFYTYQYLTHQPNRINSVIFVINILLVIALIIFLFLFLRHRDNGKYHGLTIIAILGLLLTLTIQYDNWTKDQSNLTGNGQVAGIIKQVATNKKTSPNNVYSNSTSLTDGMILKIRNSFFEVKFNTDNSSYHLEKTQLVDPKINIIKN</sequence>
<keyword evidence="3" id="KW-1185">Reference proteome</keyword>
<protein>
    <submittedName>
        <fullName evidence="2">DUF3290 domain-containing protein</fullName>
    </submittedName>
</protein>
<proteinExistence type="predicted"/>
<keyword evidence="1" id="KW-0812">Transmembrane</keyword>
<name>A0ABY4PE41_9LACO</name>